<dbReference type="EMBL" id="JAOPHQ010000577">
    <property type="protein sequence ID" value="KAK0154209.1"/>
    <property type="molecule type" value="Genomic_DNA"/>
</dbReference>
<evidence type="ECO:0000313" key="1">
    <source>
        <dbReference type="EMBL" id="KAK0154209.1"/>
    </source>
</evidence>
<keyword evidence="2" id="KW-1185">Reference proteome</keyword>
<reference evidence="1" key="1">
    <citation type="journal article" date="2023" name="Front. Mar. Sci.">
        <title>A new Merluccius polli reference genome to investigate the effects of global change in West African waters.</title>
        <authorList>
            <person name="Mateo J.L."/>
            <person name="Blanco-Fernandez C."/>
            <person name="Garcia-Vazquez E."/>
            <person name="Machado-Schiaffino G."/>
        </authorList>
    </citation>
    <scope>NUCLEOTIDE SEQUENCE</scope>
    <source>
        <strain evidence="1">C29</strain>
        <tissue evidence="1">Fin</tissue>
    </source>
</reference>
<proteinExistence type="predicted"/>
<sequence>MAEITTIACLVICCEREGARRVTSECPSVYGCIIIIEPYRARSSVWTTTASSGNLRVDCRPQFDDLLARIGARISRLDTNYRRSISASERLSICLRHWGDSYRTIANSFRVGGLHCLPASSLMLPLPSGTVWWRSSWLCPQQIGWEGGLRSGGISLFVVEHWLASMWVVKSPCSLWIPVLQNYKGNLLSGFSWQL</sequence>
<dbReference type="AlphaFoldDB" id="A0AA47N9L1"/>
<dbReference type="Proteomes" id="UP001174136">
    <property type="component" value="Unassembled WGS sequence"/>
</dbReference>
<comment type="caution">
    <text evidence="1">The sequence shown here is derived from an EMBL/GenBank/DDBJ whole genome shotgun (WGS) entry which is preliminary data.</text>
</comment>
<protein>
    <submittedName>
        <fullName evidence="1">Uncharacterized protein</fullName>
    </submittedName>
</protein>
<organism evidence="1 2">
    <name type="scientific">Merluccius polli</name>
    <name type="common">Benguela hake</name>
    <name type="synonym">Merluccius cadenati</name>
    <dbReference type="NCBI Taxonomy" id="89951"/>
    <lineage>
        <taxon>Eukaryota</taxon>
        <taxon>Metazoa</taxon>
        <taxon>Chordata</taxon>
        <taxon>Craniata</taxon>
        <taxon>Vertebrata</taxon>
        <taxon>Euteleostomi</taxon>
        <taxon>Actinopterygii</taxon>
        <taxon>Neopterygii</taxon>
        <taxon>Teleostei</taxon>
        <taxon>Neoteleostei</taxon>
        <taxon>Acanthomorphata</taxon>
        <taxon>Zeiogadaria</taxon>
        <taxon>Gadariae</taxon>
        <taxon>Gadiformes</taxon>
        <taxon>Gadoidei</taxon>
        <taxon>Merlucciidae</taxon>
        <taxon>Merluccius</taxon>
    </lineage>
</organism>
<evidence type="ECO:0000313" key="2">
    <source>
        <dbReference type="Proteomes" id="UP001174136"/>
    </source>
</evidence>
<gene>
    <name evidence="1" type="ORF">N1851_003721</name>
</gene>
<accession>A0AA47N9L1</accession>
<name>A0AA47N9L1_MERPO</name>